<reference evidence="1" key="1">
    <citation type="submission" date="2020-11" db="EMBL/GenBank/DDBJ databases">
        <authorList>
            <person name="Whiteford S."/>
        </authorList>
    </citation>
    <scope>NUCLEOTIDE SEQUENCE</scope>
</reference>
<organism evidence="1 2">
    <name type="scientific">Plutella xylostella</name>
    <name type="common">Diamondback moth</name>
    <name type="synonym">Plutella maculipennis</name>
    <dbReference type="NCBI Taxonomy" id="51655"/>
    <lineage>
        <taxon>Eukaryota</taxon>
        <taxon>Metazoa</taxon>
        <taxon>Ecdysozoa</taxon>
        <taxon>Arthropoda</taxon>
        <taxon>Hexapoda</taxon>
        <taxon>Insecta</taxon>
        <taxon>Pterygota</taxon>
        <taxon>Neoptera</taxon>
        <taxon>Endopterygota</taxon>
        <taxon>Lepidoptera</taxon>
        <taxon>Glossata</taxon>
        <taxon>Ditrysia</taxon>
        <taxon>Yponomeutoidea</taxon>
        <taxon>Plutellidae</taxon>
        <taxon>Plutella</taxon>
    </lineage>
</organism>
<dbReference type="Proteomes" id="UP000653454">
    <property type="component" value="Unassembled WGS sequence"/>
</dbReference>
<evidence type="ECO:0000313" key="2">
    <source>
        <dbReference type="Proteomes" id="UP000653454"/>
    </source>
</evidence>
<comment type="caution">
    <text evidence="1">The sequence shown here is derived from an EMBL/GenBank/DDBJ whole genome shotgun (WGS) entry which is preliminary data.</text>
</comment>
<sequence>MDDRTIRRFLEQNKQPHLVILATECGSDAALLTSLAPLYFPRSDRDADAARWRLVDDAQPERRIRIIHNPTHLQANCGAACGAASGAASGERRKQTLDNVRSMPQLAAARNAARLAARVACRGARRRRAARCASETNVLESIEAATAQSGARGGIKWTD</sequence>
<accession>A0A8S4G7A2</accession>
<proteinExistence type="predicted"/>
<evidence type="ECO:0000313" key="1">
    <source>
        <dbReference type="EMBL" id="CAG9136985.1"/>
    </source>
</evidence>
<dbReference type="AlphaFoldDB" id="A0A8S4G7A2"/>
<keyword evidence="2" id="KW-1185">Reference proteome</keyword>
<protein>
    <submittedName>
        <fullName evidence="1">(diamondback moth) hypothetical protein</fullName>
    </submittedName>
</protein>
<dbReference type="EMBL" id="CAJHNJ030000173">
    <property type="protein sequence ID" value="CAG9136985.1"/>
    <property type="molecule type" value="Genomic_DNA"/>
</dbReference>
<gene>
    <name evidence="1" type="ORF">PLXY2_LOCUS15240</name>
</gene>
<name>A0A8S4G7A2_PLUXY</name>